<keyword evidence="1" id="KW-0472">Membrane</keyword>
<name>A0A8S5TWL5_9CAUD</name>
<accession>A0A8S5TWL5</accession>
<keyword evidence="1" id="KW-1133">Transmembrane helix</keyword>
<evidence type="ECO:0000256" key="1">
    <source>
        <dbReference type="SAM" id="Phobius"/>
    </source>
</evidence>
<proteinExistence type="predicted"/>
<protein>
    <recommendedName>
        <fullName evidence="3">Holin</fullName>
    </recommendedName>
</protein>
<feature type="transmembrane region" description="Helical" evidence="1">
    <location>
        <begin position="6"/>
        <end position="24"/>
    </location>
</feature>
<evidence type="ECO:0000313" key="2">
    <source>
        <dbReference type="EMBL" id="DAF86613.1"/>
    </source>
</evidence>
<dbReference type="EMBL" id="BK015949">
    <property type="protein sequence ID" value="DAF86613.1"/>
    <property type="molecule type" value="Genomic_DNA"/>
</dbReference>
<organism evidence="2">
    <name type="scientific">Siphoviridae sp. ctcx61</name>
    <dbReference type="NCBI Taxonomy" id="2825575"/>
    <lineage>
        <taxon>Viruses</taxon>
        <taxon>Duplodnaviria</taxon>
        <taxon>Heunggongvirae</taxon>
        <taxon>Uroviricota</taxon>
        <taxon>Caudoviricetes</taxon>
    </lineage>
</organism>
<reference evidence="2" key="1">
    <citation type="journal article" date="2021" name="Proc. Natl. Acad. Sci. U.S.A.">
        <title>A Catalog of Tens of Thousands of Viruses from Human Metagenomes Reveals Hidden Associations with Chronic Diseases.</title>
        <authorList>
            <person name="Tisza M.J."/>
            <person name="Buck C.B."/>
        </authorList>
    </citation>
    <scope>NUCLEOTIDE SEQUENCE</scope>
    <source>
        <strain evidence="2">Ctcx61</strain>
    </source>
</reference>
<sequence>MNFTEIVGSIGFYGACMVALAIWVDKQIKNNREDTQKTIDILREDAKEDKDRLLNEIAYNREVIAKVVATNDVLAKDLTVKVDKILDKVGV</sequence>
<evidence type="ECO:0008006" key="3">
    <source>
        <dbReference type="Google" id="ProtNLM"/>
    </source>
</evidence>
<keyword evidence="1" id="KW-0812">Transmembrane</keyword>